<dbReference type="InParanoid" id="H2AVH9"/>
<dbReference type="PANTHER" id="PTHR11702:SF31">
    <property type="entry name" value="MITOCHONDRIAL RIBOSOME-ASSOCIATED GTPASE 2"/>
    <property type="match status" value="1"/>
</dbReference>
<dbReference type="FunCoup" id="H2AVH9">
    <property type="interactions" value="533"/>
</dbReference>
<sequence length="542" mass="60837">MKTDNAVIEMSSRAVKRLPKILNRFQSSSFPDNAPTLLKNEQWLESFDRKIGYNERELELSYESVPMGAKFPVKINSIPSKGRYIEIESPLSYFTSTSYFRKFNKHSRTQGNFVDSRIVRCKSGSGGSGCISFARDANHRIGPPDGGDGGRGGDVYVKAVEGMNSLAKLKSSYIAGDGGSGAARQLDGAAGKDILIKVPIGTTIRWSLDPDDVRQRIEKDMQADKNKSLKDILNSRMIDLKCVGKYYQDVDTYFMQLFRNTRPLMDSWIFKHKTREYHEDKAWFKQLNQNMIGYDKSLHYNELRNDKFPLFGIDLKETTKTPICLLHGGEGGLGNMHFLTSMIRNPRFARVGRYGLHSHFLFELKSIADLGLIGLPNAGKSTILNKISNARPRIGDWKFTTLIPTLGTISRGITKSSFTVADIPGIIEDAHLDKGMGLEFLKHIERSRGWVFVLSLEDNAPLNDLMLLIKEVGGMDEVMKRNVLVVCNKADIGRDSPQYMGKYLDILNFCRTQSWDCLPISALKGANIDLLVDKMARCAGTD</sequence>
<dbReference type="Proteomes" id="UP000005220">
    <property type="component" value="Chromosome 5"/>
</dbReference>
<name>H2AVH9_KAZAF</name>
<dbReference type="CDD" id="cd01898">
    <property type="entry name" value="Obg"/>
    <property type="match status" value="1"/>
</dbReference>
<dbReference type="Gene3D" id="3.40.50.300">
    <property type="entry name" value="P-loop containing nucleotide triphosphate hydrolases"/>
    <property type="match status" value="1"/>
</dbReference>
<dbReference type="GO" id="GO:1902775">
    <property type="term" value="P:mitochondrial large ribosomal subunit assembly"/>
    <property type="evidence" value="ECO:0007669"/>
    <property type="project" value="EnsemblFungi"/>
</dbReference>
<feature type="domain" description="Obg" evidence="5">
    <location>
        <begin position="111"/>
        <end position="367"/>
    </location>
</feature>
<dbReference type="RefSeq" id="XP_003957514.1">
    <property type="nucleotide sequence ID" value="XM_003957465.1"/>
</dbReference>
<evidence type="ECO:0000256" key="1">
    <source>
        <dbReference type="ARBA" id="ARBA00007699"/>
    </source>
</evidence>
<dbReference type="InterPro" id="IPR045086">
    <property type="entry name" value="OBG_GTPase"/>
</dbReference>
<keyword evidence="3" id="KW-0342">GTP-binding</keyword>
<dbReference type="InterPro" id="IPR031167">
    <property type="entry name" value="G_OBG"/>
</dbReference>
<accession>H2AVH9</accession>
<dbReference type="InterPro" id="IPR027417">
    <property type="entry name" value="P-loop_NTPase"/>
</dbReference>
<dbReference type="eggNOG" id="KOG1489">
    <property type="taxonomic scope" value="Eukaryota"/>
</dbReference>
<dbReference type="GO" id="GO:0043022">
    <property type="term" value="F:ribosome binding"/>
    <property type="evidence" value="ECO:0007669"/>
    <property type="project" value="EnsemblFungi"/>
</dbReference>
<evidence type="ECO:0000256" key="2">
    <source>
        <dbReference type="ARBA" id="ARBA00022741"/>
    </source>
</evidence>
<evidence type="ECO:0000259" key="5">
    <source>
        <dbReference type="PROSITE" id="PS51883"/>
    </source>
</evidence>
<dbReference type="FunFam" id="2.70.210.12:FF:000001">
    <property type="entry name" value="GTPase Obg"/>
    <property type="match status" value="1"/>
</dbReference>
<dbReference type="STRING" id="1071382.H2AVH9"/>
<gene>
    <name evidence="6" type="primary">KAFR0E02260</name>
    <name evidence="6" type="ORF">KAFR_0E02260</name>
</gene>
<dbReference type="PROSITE" id="PS51710">
    <property type="entry name" value="G_OBG"/>
    <property type="match status" value="1"/>
</dbReference>
<evidence type="ECO:0000313" key="7">
    <source>
        <dbReference type="Proteomes" id="UP000005220"/>
    </source>
</evidence>
<evidence type="ECO:0008006" key="8">
    <source>
        <dbReference type="Google" id="ProtNLM"/>
    </source>
</evidence>
<dbReference type="EMBL" id="HE650825">
    <property type="protein sequence ID" value="CCF58379.1"/>
    <property type="molecule type" value="Genomic_DNA"/>
</dbReference>
<evidence type="ECO:0000259" key="4">
    <source>
        <dbReference type="PROSITE" id="PS51710"/>
    </source>
</evidence>
<dbReference type="GO" id="GO:0005743">
    <property type="term" value="C:mitochondrial inner membrane"/>
    <property type="evidence" value="ECO:0007669"/>
    <property type="project" value="EnsemblFungi"/>
</dbReference>
<dbReference type="AlphaFoldDB" id="H2AVH9"/>
<dbReference type="PROSITE" id="PS51883">
    <property type="entry name" value="OBG"/>
    <property type="match status" value="1"/>
</dbReference>
<keyword evidence="2" id="KW-0547">Nucleotide-binding</keyword>
<dbReference type="GO" id="GO:0003924">
    <property type="term" value="F:GTPase activity"/>
    <property type="evidence" value="ECO:0007669"/>
    <property type="project" value="InterPro"/>
</dbReference>
<evidence type="ECO:0000256" key="3">
    <source>
        <dbReference type="ARBA" id="ARBA00023134"/>
    </source>
</evidence>
<dbReference type="SUPFAM" id="SSF52540">
    <property type="entry name" value="P-loop containing nucleoside triphosphate hydrolases"/>
    <property type="match status" value="1"/>
</dbReference>
<dbReference type="PANTHER" id="PTHR11702">
    <property type="entry name" value="DEVELOPMENTALLY REGULATED GTP-BINDING PROTEIN-RELATED"/>
    <property type="match status" value="1"/>
</dbReference>
<dbReference type="Gene3D" id="2.70.210.12">
    <property type="entry name" value="GTP1/OBG domain"/>
    <property type="match status" value="1"/>
</dbReference>
<dbReference type="InterPro" id="IPR006169">
    <property type="entry name" value="GTP1_OBG_dom"/>
</dbReference>
<keyword evidence="7" id="KW-1185">Reference proteome</keyword>
<evidence type="ECO:0000313" key="6">
    <source>
        <dbReference type="EMBL" id="CCF58379.1"/>
    </source>
</evidence>
<dbReference type="PRINTS" id="PR00326">
    <property type="entry name" value="GTP1OBG"/>
</dbReference>
<dbReference type="SUPFAM" id="SSF82051">
    <property type="entry name" value="Obg GTP-binding protein N-terminal domain"/>
    <property type="match status" value="1"/>
</dbReference>
<dbReference type="InterPro" id="IPR006073">
    <property type="entry name" value="GTP-bd"/>
</dbReference>
<dbReference type="HOGENOM" id="CLU_011747_2_6_1"/>
<dbReference type="GO" id="GO:0005525">
    <property type="term" value="F:GTP binding"/>
    <property type="evidence" value="ECO:0007669"/>
    <property type="project" value="UniProtKB-KW"/>
</dbReference>
<dbReference type="OrthoDB" id="347018at2759"/>
<dbReference type="Pfam" id="PF01926">
    <property type="entry name" value="MMR_HSR1"/>
    <property type="match status" value="1"/>
</dbReference>
<comment type="similarity">
    <text evidence="1">Belongs to the TRAFAC class OBG-HflX-like GTPase superfamily. OBG GTPase family.</text>
</comment>
<proteinExistence type="inferred from homology"/>
<dbReference type="Pfam" id="PF01018">
    <property type="entry name" value="GTP1_OBG"/>
    <property type="match status" value="2"/>
</dbReference>
<organism evidence="6 7">
    <name type="scientific">Kazachstania africana (strain ATCC 22294 / BCRC 22015 / CBS 2517 / CECT 1963 / NBRC 1671 / NRRL Y-8276)</name>
    <name type="common">Yeast</name>
    <name type="synonym">Kluyveromyces africanus</name>
    <dbReference type="NCBI Taxonomy" id="1071382"/>
    <lineage>
        <taxon>Eukaryota</taxon>
        <taxon>Fungi</taxon>
        <taxon>Dikarya</taxon>
        <taxon>Ascomycota</taxon>
        <taxon>Saccharomycotina</taxon>
        <taxon>Saccharomycetes</taxon>
        <taxon>Saccharomycetales</taxon>
        <taxon>Saccharomycetaceae</taxon>
        <taxon>Kazachstania</taxon>
    </lineage>
</organism>
<dbReference type="GeneID" id="13883037"/>
<feature type="domain" description="OBG-type G" evidence="4">
    <location>
        <begin position="368"/>
        <end position="540"/>
    </location>
</feature>
<reference evidence="6 7" key="1">
    <citation type="journal article" date="2011" name="Proc. Natl. Acad. Sci. U.S.A.">
        <title>Evolutionary erosion of yeast sex chromosomes by mating-type switching accidents.</title>
        <authorList>
            <person name="Gordon J.L."/>
            <person name="Armisen D."/>
            <person name="Proux-Wera E."/>
            <person name="Oheigeartaigh S.S."/>
            <person name="Byrne K.P."/>
            <person name="Wolfe K.H."/>
        </authorList>
    </citation>
    <scope>NUCLEOTIDE SEQUENCE [LARGE SCALE GENOMIC DNA]</scope>
    <source>
        <strain evidence="7">ATCC 22294 / BCRC 22015 / CBS 2517 / CECT 1963 / NBRC 1671 / NRRL Y-8276</strain>
    </source>
</reference>
<dbReference type="KEGG" id="kaf:KAFR_0E02260"/>
<dbReference type="InterPro" id="IPR036726">
    <property type="entry name" value="GTP1_OBG_dom_sf"/>
</dbReference>
<protein>
    <recommendedName>
        <fullName evidence="8">OBG-type G domain-containing protein</fullName>
    </recommendedName>
</protein>